<feature type="domain" description="Protein kinase" evidence="2">
    <location>
        <begin position="8"/>
        <end position="349"/>
    </location>
</feature>
<dbReference type="Gene3D" id="1.10.510.10">
    <property type="entry name" value="Transferase(Phosphotransferase) domain 1"/>
    <property type="match status" value="1"/>
</dbReference>
<evidence type="ECO:0000259" key="2">
    <source>
        <dbReference type="PROSITE" id="PS50011"/>
    </source>
</evidence>
<dbReference type="GO" id="GO:0004672">
    <property type="term" value="F:protein kinase activity"/>
    <property type="evidence" value="ECO:0007669"/>
    <property type="project" value="InterPro"/>
</dbReference>
<proteinExistence type="predicted"/>
<accession>A0AAE0K516</accession>
<name>A0AAE0K516_9PEZI</name>
<dbReference type="GO" id="GO:0005524">
    <property type="term" value="F:ATP binding"/>
    <property type="evidence" value="ECO:0007669"/>
    <property type="project" value="InterPro"/>
</dbReference>
<organism evidence="3 4">
    <name type="scientific">Lasiosphaeria ovina</name>
    <dbReference type="NCBI Taxonomy" id="92902"/>
    <lineage>
        <taxon>Eukaryota</taxon>
        <taxon>Fungi</taxon>
        <taxon>Dikarya</taxon>
        <taxon>Ascomycota</taxon>
        <taxon>Pezizomycotina</taxon>
        <taxon>Sordariomycetes</taxon>
        <taxon>Sordariomycetidae</taxon>
        <taxon>Sordariales</taxon>
        <taxon>Lasiosphaeriaceae</taxon>
        <taxon>Lasiosphaeria</taxon>
    </lineage>
</organism>
<dbReference type="AlphaFoldDB" id="A0AAE0K516"/>
<evidence type="ECO:0000313" key="3">
    <source>
        <dbReference type="EMBL" id="KAK3369745.1"/>
    </source>
</evidence>
<dbReference type="InterPro" id="IPR000719">
    <property type="entry name" value="Prot_kinase_dom"/>
</dbReference>
<keyword evidence="4" id="KW-1185">Reference proteome</keyword>
<feature type="region of interest" description="Disordered" evidence="1">
    <location>
        <begin position="387"/>
        <end position="440"/>
    </location>
</feature>
<evidence type="ECO:0000256" key="1">
    <source>
        <dbReference type="SAM" id="MobiDB-lite"/>
    </source>
</evidence>
<feature type="compositionally biased region" description="Acidic residues" evidence="1">
    <location>
        <begin position="407"/>
        <end position="417"/>
    </location>
</feature>
<reference evidence="3" key="2">
    <citation type="submission" date="2023-06" db="EMBL/GenBank/DDBJ databases">
        <authorList>
            <consortium name="Lawrence Berkeley National Laboratory"/>
            <person name="Haridas S."/>
            <person name="Hensen N."/>
            <person name="Bonometti L."/>
            <person name="Westerberg I."/>
            <person name="Brannstrom I.O."/>
            <person name="Guillou S."/>
            <person name="Cros-Aarteil S."/>
            <person name="Calhoun S."/>
            <person name="Kuo A."/>
            <person name="Mondo S."/>
            <person name="Pangilinan J."/>
            <person name="Riley R."/>
            <person name="Labutti K."/>
            <person name="Andreopoulos B."/>
            <person name="Lipzen A."/>
            <person name="Chen C."/>
            <person name="Yanf M."/>
            <person name="Daum C."/>
            <person name="Ng V."/>
            <person name="Clum A."/>
            <person name="Steindorff A."/>
            <person name="Ohm R."/>
            <person name="Martin F."/>
            <person name="Silar P."/>
            <person name="Natvig D."/>
            <person name="Lalanne C."/>
            <person name="Gautier V."/>
            <person name="Ament-Velasquez S.L."/>
            <person name="Kruys A."/>
            <person name="Hutchinson M.I."/>
            <person name="Powell A.J."/>
            <person name="Barry K."/>
            <person name="Miller A.N."/>
            <person name="Grigoriev I.V."/>
            <person name="Debuchy R."/>
            <person name="Gladieux P."/>
            <person name="Thoren M.H."/>
            <person name="Johannesson H."/>
        </authorList>
    </citation>
    <scope>NUCLEOTIDE SEQUENCE</scope>
    <source>
        <strain evidence="3">CBS 958.72</strain>
    </source>
</reference>
<dbReference type="InterPro" id="IPR011009">
    <property type="entry name" value="Kinase-like_dom_sf"/>
</dbReference>
<protein>
    <recommendedName>
        <fullName evidence="2">Protein kinase domain-containing protein</fullName>
    </recommendedName>
</protein>
<reference evidence="3" key="1">
    <citation type="journal article" date="2023" name="Mol. Phylogenet. Evol.">
        <title>Genome-scale phylogeny and comparative genomics of the fungal order Sordariales.</title>
        <authorList>
            <person name="Hensen N."/>
            <person name="Bonometti L."/>
            <person name="Westerberg I."/>
            <person name="Brannstrom I.O."/>
            <person name="Guillou S."/>
            <person name="Cros-Aarteil S."/>
            <person name="Calhoun S."/>
            <person name="Haridas S."/>
            <person name="Kuo A."/>
            <person name="Mondo S."/>
            <person name="Pangilinan J."/>
            <person name="Riley R."/>
            <person name="LaButti K."/>
            <person name="Andreopoulos B."/>
            <person name="Lipzen A."/>
            <person name="Chen C."/>
            <person name="Yan M."/>
            <person name="Daum C."/>
            <person name="Ng V."/>
            <person name="Clum A."/>
            <person name="Steindorff A."/>
            <person name="Ohm R.A."/>
            <person name="Martin F."/>
            <person name="Silar P."/>
            <person name="Natvig D.O."/>
            <person name="Lalanne C."/>
            <person name="Gautier V."/>
            <person name="Ament-Velasquez S.L."/>
            <person name="Kruys A."/>
            <person name="Hutchinson M.I."/>
            <person name="Powell A.J."/>
            <person name="Barry K."/>
            <person name="Miller A.N."/>
            <person name="Grigoriev I.V."/>
            <person name="Debuchy R."/>
            <person name="Gladieux P."/>
            <person name="Hiltunen Thoren M."/>
            <person name="Johannesson H."/>
        </authorList>
    </citation>
    <scope>NUCLEOTIDE SEQUENCE</scope>
    <source>
        <strain evidence="3">CBS 958.72</strain>
    </source>
</reference>
<gene>
    <name evidence="3" type="ORF">B0T24DRAFT_669112</name>
</gene>
<dbReference type="PROSITE" id="PS50011">
    <property type="entry name" value="PROTEIN_KINASE_DOM"/>
    <property type="match status" value="1"/>
</dbReference>
<evidence type="ECO:0000313" key="4">
    <source>
        <dbReference type="Proteomes" id="UP001287356"/>
    </source>
</evidence>
<dbReference type="SUPFAM" id="SSF56112">
    <property type="entry name" value="Protein kinase-like (PK-like)"/>
    <property type="match status" value="1"/>
</dbReference>
<dbReference type="Proteomes" id="UP001287356">
    <property type="component" value="Unassembled WGS sequence"/>
</dbReference>
<comment type="caution">
    <text evidence="3">The sequence shown here is derived from an EMBL/GenBank/DDBJ whole genome shotgun (WGS) entry which is preliminary data.</text>
</comment>
<sequence>MASPPQTTRLAHVFRDGADGPCLFVRALDNGRDCQAQLVYHIQTGEYRVRKVLAPRVPASEPPTARERRFDADVNTTRTLFAAAAGRTELRIPEVLSDRKTVSPDGKKSTCVSYWRLCNGGSIGALLNACKRHGASLPRVVVFRLLRHVLETLELMYQQCERGPVFHLDLSDENLLLNFNGAEDMPELYVIDLGRAGRFPLPRRDKSWDVVDVLYLVERLVPQTSGAQLPGQYQRERNWRGYLSDEDYADAEAFCEIHQALLGLGEQFEANVTAASHRDDDARPELRHGDVPSLQPVIDTLQAGISNGLSDMWLKRWQPGTDEARFFDFLAMYRQRTRLQSASDMGPTLYDTQAGILGAANVHGPWFVGRVDSLTFELQGDPLGGPYHRPNKFNSGSETEGQLDLVSDSDSDEEECNDNSLYSSEEGDMSHDAGSSFFGN</sequence>
<dbReference type="EMBL" id="JAULSN010000006">
    <property type="protein sequence ID" value="KAK3369745.1"/>
    <property type="molecule type" value="Genomic_DNA"/>
</dbReference>